<sequence length="162" mass="19395">MNKEHTNLCYKTAEKFIKDVALIEYKCIYLSEEPDVIVFDSYGNTTLYEVKISIPDFWNDFKKPQRIQVKKKRELIYTLYPSLGKERYYVCPKKLIDIDELPEGWGLIWYDKDTDKFRLKKKSGVFKIDKGLECRLLVNALKRYKSGYTKSILLKDYLEYKE</sequence>
<name>J9UP79_BRAPL</name>
<gene>
    <name evidence="1" type="ORF">B2904_orf157</name>
</gene>
<protein>
    <submittedName>
        <fullName evidence="1">Adenylosuccinate synthase</fullName>
    </submittedName>
</protein>
<evidence type="ECO:0000313" key="2">
    <source>
        <dbReference type="Proteomes" id="UP000007346"/>
    </source>
</evidence>
<dbReference type="PATRIC" id="fig|1133568.3.peg.155"/>
<evidence type="ECO:0000313" key="1">
    <source>
        <dbReference type="EMBL" id="AFR69514.1"/>
    </source>
</evidence>
<reference evidence="1 2" key="1">
    <citation type="journal article" date="2012" name="BMC Genomics">
        <title>Comparative genomics of Brachyspira pilosicoli strains: genome rearrangements, reductions and correlation of genetic compliment with phenotypic diversity.</title>
        <authorList>
            <person name="Mappley L.J."/>
            <person name="Black M.L."/>
            <person name="Abuoun M."/>
            <person name="Darby A.C."/>
            <person name="Woodward M.J."/>
            <person name="Parkhill J."/>
            <person name="Turner A.K."/>
            <person name="Bellgard M.I."/>
            <person name="La T."/>
            <person name="Phillips N.D."/>
            <person name="La Ragione R.M."/>
            <person name="Hampson D.J."/>
        </authorList>
    </citation>
    <scope>NUCLEOTIDE SEQUENCE [LARGE SCALE GENOMIC DNA]</scope>
    <source>
        <strain evidence="1">B2904</strain>
    </source>
</reference>
<dbReference type="Proteomes" id="UP000007346">
    <property type="component" value="Chromosome"/>
</dbReference>
<dbReference type="RefSeq" id="WP_014935153.1">
    <property type="nucleotide sequence ID" value="NC_018607.1"/>
</dbReference>
<organism evidence="1 2">
    <name type="scientific">Brachyspira pilosicoli B2904</name>
    <dbReference type="NCBI Taxonomy" id="1133568"/>
    <lineage>
        <taxon>Bacteria</taxon>
        <taxon>Pseudomonadati</taxon>
        <taxon>Spirochaetota</taxon>
        <taxon>Spirochaetia</taxon>
        <taxon>Brachyspirales</taxon>
        <taxon>Brachyspiraceae</taxon>
        <taxon>Brachyspira</taxon>
    </lineage>
</organism>
<dbReference type="AlphaFoldDB" id="J9UP79"/>
<dbReference type="HOGENOM" id="CLU_093726_1_0_12"/>
<dbReference type="EMBL" id="CP003490">
    <property type="protein sequence ID" value="AFR69514.1"/>
    <property type="molecule type" value="Genomic_DNA"/>
</dbReference>
<accession>J9UP79</accession>
<proteinExistence type="predicted"/>
<dbReference type="KEGG" id="bpj:B2904_orf157"/>